<name>A0A914CD65_9BILA</name>
<dbReference type="CDD" id="cd00519">
    <property type="entry name" value="Lipase_3"/>
    <property type="match status" value="1"/>
</dbReference>
<feature type="chain" id="PRO_5036813200" evidence="1">
    <location>
        <begin position="18"/>
        <end position="294"/>
    </location>
</feature>
<organism evidence="3 4">
    <name type="scientific">Acrobeloides nanus</name>
    <dbReference type="NCBI Taxonomy" id="290746"/>
    <lineage>
        <taxon>Eukaryota</taxon>
        <taxon>Metazoa</taxon>
        <taxon>Ecdysozoa</taxon>
        <taxon>Nematoda</taxon>
        <taxon>Chromadorea</taxon>
        <taxon>Rhabditida</taxon>
        <taxon>Tylenchina</taxon>
        <taxon>Cephalobomorpha</taxon>
        <taxon>Cephaloboidea</taxon>
        <taxon>Cephalobidae</taxon>
        <taxon>Acrobeloides</taxon>
    </lineage>
</organism>
<keyword evidence="3" id="KW-1185">Reference proteome</keyword>
<dbReference type="InterPro" id="IPR029058">
    <property type="entry name" value="AB_hydrolase_fold"/>
</dbReference>
<protein>
    <submittedName>
        <fullName evidence="4">Fungal lipase-like domain-containing protein</fullName>
    </submittedName>
</protein>
<reference evidence="4" key="1">
    <citation type="submission" date="2022-11" db="UniProtKB">
        <authorList>
            <consortium name="WormBaseParasite"/>
        </authorList>
    </citation>
    <scope>IDENTIFICATION</scope>
</reference>
<dbReference type="PANTHER" id="PTHR45908">
    <property type="entry name" value="PROTEIN CBG11750-RELATED"/>
    <property type="match status" value="1"/>
</dbReference>
<evidence type="ECO:0000313" key="4">
    <source>
        <dbReference type="WBParaSite" id="ACRNAN_Path_911.g3504.t1"/>
    </source>
</evidence>
<feature type="domain" description="Fungal lipase-type" evidence="2">
    <location>
        <begin position="100"/>
        <end position="193"/>
    </location>
</feature>
<dbReference type="GO" id="GO:0006629">
    <property type="term" value="P:lipid metabolic process"/>
    <property type="evidence" value="ECO:0007669"/>
    <property type="project" value="InterPro"/>
</dbReference>
<sequence>MNYLLVWLVFATIGAQAVYDDGLSRTFYILSAAAHAAVPQPCLNNHFTDITIVGQRVVDCDFLNMTNSTTGPILCSAYVALNNDNSSIVIAFRGSIGYAQVKEEELATILKNQSLYVDHRSLITGHSLGAAMSALAAGYLINYGYVTPDNVKLINFGMPRTGDSNFSTYIDNNVPYKYRVVHRNDPVPHSIPQEFVGFAGTQYYTHISNEIWYNNSMEEGAPWIECDQNESPMCSDQLETDGTNFTLFGLDHLMYFNIDISDYATNACLCTADGNYCTSGVQCCSGLCFNTECR</sequence>
<dbReference type="Pfam" id="PF01764">
    <property type="entry name" value="Lipase_3"/>
    <property type="match status" value="1"/>
</dbReference>
<accession>A0A914CD65</accession>
<dbReference type="WBParaSite" id="ACRNAN_Path_911.g3504.t1">
    <property type="protein sequence ID" value="ACRNAN_Path_911.g3504.t1"/>
    <property type="gene ID" value="ACRNAN_Path_911.g3504"/>
</dbReference>
<dbReference type="Gene3D" id="3.40.50.1820">
    <property type="entry name" value="alpha/beta hydrolase"/>
    <property type="match status" value="1"/>
</dbReference>
<keyword evidence="1" id="KW-0732">Signal</keyword>
<evidence type="ECO:0000256" key="1">
    <source>
        <dbReference type="SAM" id="SignalP"/>
    </source>
</evidence>
<evidence type="ECO:0000313" key="3">
    <source>
        <dbReference type="Proteomes" id="UP000887540"/>
    </source>
</evidence>
<dbReference type="AlphaFoldDB" id="A0A914CD65"/>
<evidence type="ECO:0000259" key="2">
    <source>
        <dbReference type="Pfam" id="PF01764"/>
    </source>
</evidence>
<proteinExistence type="predicted"/>
<dbReference type="SUPFAM" id="SSF53474">
    <property type="entry name" value="alpha/beta-Hydrolases"/>
    <property type="match status" value="1"/>
</dbReference>
<dbReference type="InterPro" id="IPR002921">
    <property type="entry name" value="Fungal_lipase-type"/>
</dbReference>
<feature type="signal peptide" evidence="1">
    <location>
        <begin position="1"/>
        <end position="17"/>
    </location>
</feature>
<dbReference type="PANTHER" id="PTHR45908:SF11">
    <property type="entry name" value="FUNGAL LIPASE-LIKE DOMAIN-CONTAINING PROTEIN"/>
    <property type="match status" value="1"/>
</dbReference>
<dbReference type="Proteomes" id="UP000887540">
    <property type="component" value="Unplaced"/>
</dbReference>